<organism evidence="2 3">
    <name type="scientific">Teichococcus globiformis</name>
    <dbReference type="NCBI Taxonomy" id="2307229"/>
    <lineage>
        <taxon>Bacteria</taxon>
        <taxon>Pseudomonadati</taxon>
        <taxon>Pseudomonadota</taxon>
        <taxon>Alphaproteobacteria</taxon>
        <taxon>Acetobacterales</taxon>
        <taxon>Roseomonadaceae</taxon>
        <taxon>Roseomonas</taxon>
    </lineage>
</organism>
<name>A0ABV7G0K5_9PROT</name>
<comment type="caution">
    <text evidence="2">The sequence shown here is derived from an EMBL/GenBank/DDBJ whole genome shotgun (WGS) entry which is preliminary data.</text>
</comment>
<dbReference type="InterPro" id="IPR001173">
    <property type="entry name" value="Glyco_trans_2-like"/>
</dbReference>
<sequence length="306" mass="32693">MSDIAVLLSAYNGHAFLPAQLNSLAAQAGLGAPLLFWRDDGSTDATPDLLRRFSWPGGTVREAGALPPRQGAARSFLALLSACPEADAYAFCDQDDVWLPEKLSRGLRRLAALPTDRPALYCGRQRLVDEALKPVGLSPLPPRPPAFANALVQNIATGCTVILNPAARRLVNAAGPAPEGSMHDWWCYLLVTGAGGEVLFDAEPQILYRQHGRNAVGAAPSAARRGMAAAKRGPAAFQRIFAAHLEALDRASSLLTPEAAAKVAVLRAARQRGPLARLRALREVGAYRQRFSEDLVLRAWAVLSPG</sequence>
<dbReference type="Gene3D" id="3.90.550.10">
    <property type="entry name" value="Spore Coat Polysaccharide Biosynthesis Protein SpsA, Chain A"/>
    <property type="match status" value="1"/>
</dbReference>
<evidence type="ECO:0000259" key="1">
    <source>
        <dbReference type="Pfam" id="PF00535"/>
    </source>
</evidence>
<evidence type="ECO:0000313" key="2">
    <source>
        <dbReference type="EMBL" id="MFC3124955.1"/>
    </source>
</evidence>
<gene>
    <name evidence="2" type="ORF">ACFOD4_07780</name>
</gene>
<dbReference type="CDD" id="cd04196">
    <property type="entry name" value="GT_2_like_d"/>
    <property type="match status" value="1"/>
</dbReference>
<dbReference type="Proteomes" id="UP001595593">
    <property type="component" value="Unassembled WGS sequence"/>
</dbReference>
<dbReference type="SUPFAM" id="SSF53448">
    <property type="entry name" value="Nucleotide-diphospho-sugar transferases"/>
    <property type="match status" value="1"/>
</dbReference>
<dbReference type="RefSeq" id="WP_379595379.1">
    <property type="nucleotide sequence ID" value="NZ_JBHRTN010000008.1"/>
</dbReference>
<proteinExistence type="predicted"/>
<evidence type="ECO:0000313" key="3">
    <source>
        <dbReference type="Proteomes" id="UP001595593"/>
    </source>
</evidence>
<reference evidence="3" key="1">
    <citation type="journal article" date="2019" name="Int. J. Syst. Evol. Microbiol.">
        <title>The Global Catalogue of Microorganisms (GCM) 10K type strain sequencing project: providing services to taxonomists for standard genome sequencing and annotation.</title>
        <authorList>
            <consortium name="The Broad Institute Genomics Platform"/>
            <consortium name="The Broad Institute Genome Sequencing Center for Infectious Disease"/>
            <person name="Wu L."/>
            <person name="Ma J."/>
        </authorList>
    </citation>
    <scope>NUCLEOTIDE SEQUENCE [LARGE SCALE GENOMIC DNA]</scope>
    <source>
        <strain evidence="3">KCTC 52094</strain>
    </source>
</reference>
<dbReference type="InterPro" id="IPR029044">
    <property type="entry name" value="Nucleotide-diphossugar_trans"/>
</dbReference>
<protein>
    <submittedName>
        <fullName evidence="2">Glycosyltransferase family 2 protein</fullName>
    </submittedName>
</protein>
<keyword evidence="3" id="KW-1185">Reference proteome</keyword>
<feature type="domain" description="Glycosyltransferase 2-like" evidence="1">
    <location>
        <begin position="6"/>
        <end position="116"/>
    </location>
</feature>
<dbReference type="Pfam" id="PF00535">
    <property type="entry name" value="Glycos_transf_2"/>
    <property type="match status" value="1"/>
</dbReference>
<dbReference type="EMBL" id="JBHRTN010000008">
    <property type="protein sequence ID" value="MFC3124955.1"/>
    <property type="molecule type" value="Genomic_DNA"/>
</dbReference>
<accession>A0ABV7G0K5</accession>